<evidence type="ECO:0000313" key="3">
    <source>
        <dbReference type="Proteomes" id="UP000192639"/>
    </source>
</evidence>
<dbReference type="EMBL" id="LWDP01000062">
    <property type="protein sequence ID" value="ORD93612.1"/>
    <property type="molecule type" value="Genomic_DNA"/>
</dbReference>
<name>A0A1Y1S5C0_9MICR</name>
<comment type="caution">
    <text evidence="2">The sequence shown here is derived from an EMBL/GenBank/DDBJ whole genome shotgun (WGS) entry which is preliminary data.</text>
</comment>
<gene>
    <name evidence="2" type="ORF">ECANGB1_1927</name>
</gene>
<keyword evidence="1" id="KW-0472">Membrane</keyword>
<keyword evidence="3" id="KW-1185">Reference proteome</keyword>
<dbReference type="VEuPathDB" id="MicrosporidiaDB:ECANGB1_1927"/>
<evidence type="ECO:0000256" key="1">
    <source>
        <dbReference type="SAM" id="Phobius"/>
    </source>
</evidence>
<accession>A0A1Y1S5C0</accession>
<feature type="transmembrane region" description="Helical" evidence="1">
    <location>
        <begin position="386"/>
        <end position="407"/>
    </location>
</feature>
<proteinExistence type="predicted"/>
<reference evidence="2 3" key="1">
    <citation type="journal article" date="2017" name="Environ. Microbiol.">
        <title>Decay of the glycolytic pathway and adaptation to intranuclear parasitism within Enterocytozoonidae microsporidia.</title>
        <authorList>
            <person name="Wiredu Boakye D."/>
            <person name="Jaroenlak P."/>
            <person name="Prachumwat A."/>
            <person name="Williams T.A."/>
            <person name="Bateman K.S."/>
            <person name="Itsathitphaisarn O."/>
            <person name="Sritunyalucksana K."/>
            <person name="Paszkiewicz K.H."/>
            <person name="Moore K.A."/>
            <person name="Stentiford G.D."/>
            <person name="Williams B.A."/>
        </authorList>
    </citation>
    <scope>NUCLEOTIDE SEQUENCE [LARGE SCALE GENOMIC DNA]</scope>
    <source>
        <strain evidence="2 3">GB1</strain>
    </source>
</reference>
<dbReference type="AlphaFoldDB" id="A0A1Y1S5C0"/>
<organism evidence="2 3">
    <name type="scientific">Enterospora canceri</name>
    <dbReference type="NCBI Taxonomy" id="1081671"/>
    <lineage>
        <taxon>Eukaryota</taxon>
        <taxon>Fungi</taxon>
        <taxon>Fungi incertae sedis</taxon>
        <taxon>Microsporidia</taxon>
        <taxon>Enterocytozoonidae</taxon>
        <taxon>Enterospora</taxon>
    </lineage>
</organism>
<keyword evidence="1" id="KW-0812">Transmembrane</keyword>
<protein>
    <submittedName>
        <fullName evidence="2">Uncharacterized protein</fullName>
    </submittedName>
</protein>
<keyword evidence="1" id="KW-1133">Transmembrane helix</keyword>
<evidence type="ECO:0000313" key="2">
    <source>
        <dbReference type="EMBL" id="ORD93612.1"/>
    </source>
</evidence>
<dbReference type="Proteomes" id="UP000192639">
    <property type="component" value="Unassembled WGS sequence"/>
</dbReference>
<sequence length="438" mass="51244">MRFGWPSFLTFGKKKTTNNIGPVTIRELNEDNKLLFTKYNDIIEKENEKFVSDPYFENNIGRAKDYNKDLSKLWSDFFVECRDAEMDVNGIPSIIRDNDLMVSLIAHRFKDYKDVWEYYDMNDVNIGVLFKVLDELYGQQCGVLHPFATIVANMLTEQKYKDLGIKFYGKLVEFDTRHQEMREENKACSILHTFVFKGADANEMFIRYLYECAVKDSSKNNNNVIRFKNAYDLFMTEVVAKTPINKKLENGVDMTEYTIPIKEIVIKVETEMYNMFDINKIRSIVDELLSKTTAKSIRRMATKKFKLEIKDGMKFVKMFNNRFPGFLKFISQLTVNKQDNTVKLKKIDTTLTDSVTTQPISYSESSVHDHGETPKEKKELKTELKIALWMLSIFLVAMVLILITLLVRHRRNARSKEQEHESGVLMLNESEYKFVNNL</sequence>